<keyword evidence="3" id="KW-1185">Reference proteome</keyword>
<evidence type="ECO:0000256" key="1">
    <source>
        <dbReference type="SAM" id="MobiDB-lite"/>
    </source>
</evidence>
<dbReference type="Ensembl" id="ENSAOWT00000026459.1">
    <property type="protein sequence ID" value="ENSAOWP00000023360.1"/>
    <property type="gene ID" value="ENSAOWG00000015763.1"/>
</dbReference>
<feature type="region of interest" description="Disordered" evidence="1">
    <location>
        <begin position="172"/>
        <end position="206"/>
    </location>
</feature>
<reference evidence="2" key="2">
    <citation type="submission" date="2025-09" db="UniProtKB">
        <authorList>
            <consortium name="Ensembl"/>
        </authorList>
    </citation>
    <scope>IDENTIFICATION</scope>
</reference>
<feature type="compositionally biased region" description="Polar residues" evidence="1">
    <location>
        <begin position="7"/>
        <end position="27"/>
    </location>
</feature>
<accession>A0A8B9QAC9</accession>
<evidence type="ECO:0000313" key="2">
    <source>
        <dbReference type="Ensembl" id="ENSAOWP00000023360.1"/>
    </source>
</evidence>
<evidence type="ECO:0000313" key="3">
    <source>
        <dbReference type="Proteomes" id="UP000694424"/>
    </source>
</evidence>
<feature type="compositionally biased region" description="Polar residues" evidence="1">
    <location>
        <begin position="174"/>
        <end position="206"/>
    </location>
</feature>
<dbReference type="Proteomes" id="UP000694424">
    <property type="component" value="Unplaced"/>
</dbReference>
<sequence length="220" mass="23594">ITAETLGVSSQSRWSAPASDQSKQGELQSPIGHEKVCLAPANHSRDAMSLPPITAPHSCLRSNESTTEQVSNSHQLQCSTPTPNQSQQKQVSISRQSQCSTAASDQSQKSIRLPPTTVQHTCLPLITAERVSIFHQSQCSSPASDQSQQSICLPPVTARRTCLPPITAEPVPVSHQSQYSSPACDQSQQSEYPSPTNHSAAHLPVTNQSRAVRAGLVPFL</sequence>
<protein>
    <submittedName>
        <fullName evidence="2">Uncharacterized protein</fullName>
    </submittedName>
</protein>
<dbReference type="AlphaFoldDB" id="A0A8B9QAC9"/>
<proteinExistence type="predicted"/>
<feature type="compositionally biased region" description="Polar residues" evidence="1">
    <location>
        <begin position="60"/>
        <end position="89"/>
    </location>
</feature>
<feature type="region of interest" description="Disordered" evidence="1">
    <location>
        <begin position="1"/>
        <end position="89"/>
    </location>
</feature>
<name>A0A8B9QAC9_APTOW</name>
<organism evidence="2 3">
    <name type="scientific">Apteryx owenii</name>
    <name type="common">Little spotted kiwi</name>
    <dbReference type="NCBI Taxonomy" id="8824"/>
    <lineage>
        <taxon>Eukaryota</taxon>
        <taxon>Metazoa</taxon>
        <taxon>Chordata</taxon>
        <taxon>Craniata</taxon>
        <taxon>Vertebrata</taxon>
        <taxon>Euteleostomi</taxon>
        <taxon>Archelosauria</taxon>
        <taxon>Archosauria</taxon>
        <taxon>Dinosauria</taxon>
        <taxon>Saurischia</taxon>
        <taxon>Theropoda</taxon>
        <taxon>Coelurosauria</taxon>
        <taxon>Aves</taxon>
        <taxon>Palaeognathae</taxon>
        <taxon>Apterygiformes</taxon>
        <taxon>Apterygidae</taxon>
        <taxon>Apteryx</taxon>
    </lineage>
</organism>
<reference evidence="2" key="1">
    <citation type="submission" date="2025-08" db="UniProtKB">
        <authorList>
            <consortium name="Ensembl"/>
        </authorList>
    </citation>
    <scope>IDENTIFICATION</scope>
</reference>